<evidence type="ECO:0000256" key="4">
    <source>
        <dbReference type="ARBA" id="ARBA00022833"/>
    </source>
</evidence>
<evidence type="ECO:0000256" key="8">
    <source>
        <dbReference type="SAM" id="Phobius"/>
    </source>
</evidence>
<evidence type="ECO:0000256" key="2">
    <source>
        <dbReference type="ARBA" id="ARBA00022723"/>
    </source>
</evidence>
<keyword evidence="1 6" id="KW-0645">Protease</keyword>
<keyword evidence="2" id="KW-0479">Metal-binding</keyword>
<keyword evidence="11" id="KW-1185">Reference proteome</keyword>
<keyword evidence="8" id="KW-1133">Transmembrane helix</keyword>
<dbReference type="Pfam" id="PF01435">
    <property type="entry name" value="Peptidase_M48"/>
    <property type="match status" value="1"/>
</dbReference>
<organism evidence="10 11">
    <name type="scientific">Kribbella pittospori</name>
    <dbReference type="NCBI Taxonomy" id="722689"/>
    <lineage>
        <taxon>Bacteria</taxon>
        <taxon>Bacillati</taxon>
        <taxon>Actinomycetota</taxon>
        <taxon>Actinomycetes</taxon>
        <taxon>Propionibacteriales</taxon>
        <taxon>Kribbellaceae</taxon>
        <taxon>Kribbella</taxon>
    </lineage>
</organism>
<dbReference type="EMBL" id="SJKB01000002">
    <property type="protein sequence ID" value="TCC64759.1"/>
    <property type="molecule type" value="Genomic_DNA"/>
</dbReference>
<dbReference type="GO" id="GO:0046872">
    <property type="term" value="F:metal ion binding"/>
    <property type="evidence" value="ECO:0007669"/>
    <property type="project" value="UniProtKB-KW"/>
</dbReference>
<evidence type="ECO:0000256" key="6">
    <source>
        <dbReference type="RuleBase" id="RU003983"/>
    </source>
</evidence>
<sequence>MNGANSNNHNRRPLNPLAPRVPPPLPSIRPGQPPTPAAGPGRPPEPLPRRPAAPVPQQLRLPPAGKGRRWEVSGLTELVMALPWLYWSWLSIQLIGTPSTTVYAIVMVLWAAVAVGSLHPRVEELLAWKVWRLRPPNGLESQRIGPACFAVCLAAGVDPSRYRVWIHEGPEATAPATAGSTVAVTSWSTLVLPAHNLEAVLAHELAHRLALPRPVSLFIYCLSLPARMMGKAIRASWKLPVLSLLVKVFAAVWTIGILGAWAFWGFSSEIVLLLSPLVAPIVVPAAARASEMYADRIAFDLGYGPAMAEVFTGREYQRAQAWASAPQQGLQDSQPLDSARLRALERLLASAQHNSHQPR</sequence>
<feature type="transmembrane region" description="Helical" evidence="8">
    <location>
        <begin position="237"/>
        <end position="264"/>
    </location>
</feature>
<dbReference type="Proteomes" id="UP000291144">
    <property type="component" value="Unassembled WGS sequence"/>
</dbReference>
<keyword evidence="5 6" id="KW-0482">Metalloprotease</keyword>
<feature type="transmembrane region" description="Helical" evidence="8">
    <location>
        <begin position="270"/>
        <end position="287"/>
    </location>
</feature>
<comment type="caution">
    <text evidence="10">The sequence shown here is derived from an EMBL/GenBank/DDBJ whole genome shotgun (WGS) entry which is preliminary data.</text>
</comment>
<evidence type="ECO:0000313" key="10">
    <source>
        <dbReference type="EMBL" id="TCC64759.1"/>
    </source>
</evidence>
<keyword evidence="4 6" id="KW-0862">Zinc</keyword>
<reference evidence="10 11" key="1">
    <citation type="submission" date="2019-02" db="EMBL/GenBank/DDBJ databases">
        <title>Kribbella capetownensis sp. nov. and Kribbella speibonae sp. nov., isolated from soil.</title>
        <authorList>
            <person name="Curtis S.M."/>
            <person name="Norton I."/>
            <person name="Everest G.J."/>
            <person name="Meyers P.R."/>
        </authorList>
    </citation>
    <scope>NUCLEOTIDE SEQUENCE [LARGE SCALE GENOMIC DNA]</scope>
    <source>
        <strain evidence="10 11">NRRL B-24813</strain>
    </source>
</reference>
<comment type="similarity">
    <text evidence="6">Belongs to the peptidase M48 family.</text>
</comment>
<keyword evidence="8" id="KW-0472">Membrane</keyword>
<keyword evidence="3 6" id="KW-0378">Hydrolase</keyword>
<dbReference type="RefSeq" id="WP_131353262.1">
    <property type="nucleotide sequence ID" value="NZ_SJKB01000002.1"/>
</dbReference>
<evidence type="ECO:0000313" key="11">
    <source>
        <dbReference type="Proteomes" id="UP000291144"/>
    </source>
</evidence>
<protein>
    <recommendedName>
        <fullName evidence="9">Peptidase M48 domain-containing protein</fullName>
    </recommendedName>
</protein>
<keyword evidence="8" id="KW-0812">Transmembrane</keyword>
<dbReference type="GO" id="GO:0006508">
    <property type="term" value="P:proteolysis"/>
    <property type="evidence" value="ECO:0007669"/>
    <property type="project" value="UniProtKB-KW"/>
</dbReference>
<dbReference type="InterPro" id="IPR001915">
    <property type="entry name" value="Peptidase_M48"/>
</dbReference>
<evidence type="ECO:0000259" key="9">
    <source>
        <dbReference type="Pfam" id="PF01435"/>
    </source>
</evidence>
<comment type="cofactor">
    <cofactor evidence="6">
        <name>Zn(2+)</name>
        <dbReference type="ChEBI" id="CHEBI:29105"/>
    </cofactor>
    <text evidence="6">Binds 1 zinc ion per subunit.</text>
</comment>
<dbReference type="OrthoDB" id="3474767at2"/>
<proteinExistence type="inferred from homology"/>
<feature type="domain" description="Peptidase M48" evidence="9">
    <location>
        <begin position="163"/>
        <end position="346"/>
    </location>
</feature>
<evidence type="ECO:0000256" key="5">
    <source>
        <dbReference type="ARBA" id="ARBA00023049"/>
    </source>
</evidence>
<evidence type="ECO:0000256" key="3">
    <source>
        <dbReference type="ARBA" id="ARBA00022801"/>
    </source>
</evidence>
<dbReference type="AlphaFoldDB" id="A0A4R0KVS4"/>
<accession>A0A4R0KVS4</accession>
<feature type="compositionally biased region" description="Pro residues" evidence="7">
    <location>
        <begin position="19"/>
        <end position="54"/>
    </location>
</feature>
<gene>
    <name evidence="10" type="ORF">E0H73_10395</name>
</gene>
<dbReference type="GO" id="GO:0004222">
    <property type="term" value="F:metalloendopeptidase activity"/>
    <property type="evidence" value="ECO:0007669"/>
    <property type="project" value="InterPro"/>
</dbReference>
<dbReference type="Gene3D" id="3.30.2010.10">
    <property type="entry name" value="Metalloproteases ('zincins'), catalytic domain"/>
    <property type="match status" value="1"/>
</dbReference>
<evidence type="ECO:0000256" key="7">
    <source>
        <dbReference type="SAM" id="MobiDB-lite"/>
    </source>
</evidence>
<evidence type="ECO:0000256" key="1">
    <source>
        <dbReference type="ARBA" id="ARBA00022670"/>
    </source>
</evidence>
<name>A0A4R0KVS4_9ACTN</name>
<feature type="region of interest" description="Disordered" evidence="7">
    <location>
        <begin position="1"/>
        <end position="67"/>
    </location>
</feature>